<dbReference type="Gene3D" id="3.20.180.10">
    <property type="entry name" value="PNP-oxidase-like"/>
    <property type="match status" value="1"/>
</dbReference>
<dbReference type="InterPro" id="IPR037119">
    <property type="entry name" value="Haem_oxidase_HugZ-like_sf"/>
</dbReference>
<dbReference type="SUPFAM" id="SSF50475">
    <property type="entry name" value="FMN-binding split barrel"/>
    <property type="match status" value="1"/>
</dbReference>
<keyword evidence="1" id="KW-1185">Reference proteome</keyword>
<dbReference type="PANTHER" id="PTHR13343">
    <property type="entry name" value="CREG1 PROTEIN"/>
    <property type="match status" value="1"/>
</dbReference>
<gene>
    <name evidence="2" type="primary">LOC116202442</name>
</gene>
<dbReference type="PANTHER" id="PTHR13343:SF28">
    <property type="entry name" value="PENTATRICOPEPTIDE REPEAT (PPR) SUPERFAMILY PROTEIN"/>
    <property type="match status" value="1"/>
</dbReference>
<dbReference type="GeneID" id="116202442"/>
<dbReference type="AlphaFoldDB" id="A0A6P8D8F9"/>
<evidence type="ECO:0000313" key="1">
    <source>
        <dbReference type="Proteomes" id="UP000515151"/>
    </source>
</evidence>
<dbReference type="Proteomes" id="UP000515151">
    <property type="component" value="Chromosome 4"/>
</dbReference>
<sequence>MMIESAMALRFPAGSSFCSSSAFPCYRSLLSSDEHAGVHVSSRRISHSSCFDMPCYHRVNGGGGGSSISRRKNLARNKVRATAEHLGSASDPIKYNGRAGYHPFEDVAELASGGAGDARLTTAETVRTVVEVNSKATLLFSGVVGDEVHENILWPDLPYATDEHGNIYFQVNNDEDIMRALASDTHMVHVIIGLDTMEMMNDIEISGPAEIDFGIEEIGEEDSDFEEDGEDDDAEDDDYEEDWVSVLEDEDDLDESDGNLGDWAKLDTMHYSHPMYFAKKLAEVASDDPIDCMERPPVGIVIHGLLRPALIEEKSVIQKLLSGHNSSADVNNVEVIVDSKLEDSGTSGQSQAPVSFGDGSMGVEELEKDENLKKDTSFYKLEMIKIQLLSVHGHPNIIEVEDYRRARPDSIAPSAAKIMSRLKAGGEKTGQALKSLCWRSKGIQVEEAMITGIDALGFDMRVCSGTQLQTLRFAFETRATSEYSAERQLNDLLFPRIQHKTQKKRQTRQNEW</sequence>
<accession>A0A6P8D8F9</accession>
<name>A0A6P8D8F9_PUNGR</name>
<proteinExistence type="predicted"/>
<reference evidence="1" key="1">
    <citation type="journal article" date="2020" name="Plant Biotechnol. J.">
        <title>The pomegranate (Punica granatum L.) draft genome dissects genetic divergence between soft- and hard-seeded cultivars.</title>
        <authorList>
            <person name="Luo X."/>
            <person name="Li H."/>
            <person name="Wu Z."/>
            <person name="Yao W."/>
            <person name="Zhao P."/>
            <person name="Cao D."/>
            <person name="Yu H."/>
            <person name="Li K."/>
            <person name="Poudel K."/>
            <person name="Zhao D."/>
            <person name="Zhang F."/>
            <person name="Xia X."/>
            <person name="Chen L."/>
            <person name="Wang Q."/>
            <person name="Jing D."/>
            <person name="Cao S."/>
        </authorList>
    </citation>
    <scope>NUCLEOTIDE SEQUENCE [LARGE SCALE GENOMIC DNA]</scope>
    <source>
        <strain evidence="1">cv. Tunisia</strain>
    </source>
</reference>
<organism evidence="1 2">
    <name type="scientific">Punica granatum</name>
    <name type="common">Pomegranate</name>
    <dbReference type="NCBI Taxonomy" id="22663"/>
    <lineage>
        <taxon>Eukaryota</taxon>
        <taxon>Viridiplantae</taxon>
        <taxon>Streptophyta</taxon>
        <taxon>Embryophyta</taxon>
        <taxon>Tracheophyta</taxon>
        <taxon>Spermatophyta</taxon>
        <taxon>Magnoliopsida</taxon>
        <taxon>eudicotyledons</taxon>
        <taxon>Gunneridae</taxon>
        <taxon>Pentapetalae</taxon>
        <taxon>rosids</taxon>
        <taxon>malvids</taxon>
        <taxon>Myrtales</taxon>
        <taxon>Lythraceae</taxon>
        <taxon>Punica</taxon>
    </lineage>
</organism>
<reference evidence="2" key="2">
    <citation type="submission" date="2025-08" db="UniProtKB">
        <authorList>
            <consortium name="RefSeq"/>
        </authorList>
    </citation>
    <scope>IDENTIFICATION</scope>
    <source>
        <tissue evidence="2">Leaf</tissue>
    </source>
</reference>
<evidence type="ECO:0000313" key="2">
    <source>
        <dbReference type="RefSeq" id="XP_031389851.1"/>
    </source>
</evidence>
<dbReference type="RefSeq" id="XP_031389851.1">
    <property type="nucleotide sequence ID" value="XM_031533991.1"/>
</dbReference>
<protein>
    <submittedName>
        <fullName evidence="2">Uncharacterized protein At3g49140-like isoform X1</fullName>
    </submittedName>
</protein>
<dbReference type="OrthoDB" id="1070053at2759"/>